<evidence type="ECO:0000313" key="2">
    <source>
        <dbReference type="EMBL" id="GEM47845.1"/>
    </source>
</evidence>
<comment type="caution">
    <text evidence="2">The sequence shown here is derived from an EMBL/GenBank/DDBJ whole genome shotgun (WGS) entry which is preliminary data.</text>
</comment>
<evidence type="ECO:0000313" key="3">
    <source>
        <dbReference type="Proteomes" id="UP000321306"/>
    </source>
</evidence>
<evidence type="ECO:0000256" key="1">
    <source>
        <dbReference type="SAM" id="SignalP"/>
    </source>
</evidence>
<dbReference type="AlphaFoldDB" id="A0A511N4T2"/>
<proteinExistence type="predicted"/>
<sequence>MKRALLGFVAAVMVACAPAQQATTDVIDNTFGDDATIAFVQGGVQFNPGSKPALGVIVVLQGQSLKALDASSPCKPNTDSTELSCELGDVSAAQTIGVSGQNVTASASYRRTGSNRVYLEVAK</sequence>
<protein>
    <submittedName>
        <fullName evidence="2">Uncharacterized protein</fullName>
    </submittedName>
</protein>
<dbReference type="EMBL" id="BJXB01000016">
    <property type="protein sequence ID" value="GEM47845.1"/>
    <property type="molecule type" value="Genomic_DNA"/>
</dbReference>
<reference evidence="2 3" key="1">
    <citation type="submission" date="2019-07" db="EMBL/GenBank/DDBJ databases">
        <title>Whole genome shotgun sequence of Deinococcus cellulosilyticus NBRC 106333.</title>
        <authorList>
            <person name="Hosoyama A."/>
            <person name="Uohara A."/>
            <person name="Ohji S."/>
            <person name="Ichikawa N."/>
        </authorList>
    </citation>
    <scope>NUCLEOTIDE SEQUENCE [LARGE SCALE GENOMIC DNA]</scope>
    <source>
        <strain evidence="2 3">NBRC 106333</strain>
    </source>
</reference>
<feature type="chain" id="PRO_5021843284" evidence="1">
    <location>
        <begin position="22"/>
        <end position="123"/>
    </location>
</feature>
<gene>
    <name evidence="2" type="ORF">DC3_34800</name>
</gene>
<feature type="signal peptide" evidence="1">
    <location>
        <begin position="1"/>
        <end position="21"/>
    </location>
</feature>
<name>A0A511N4T2_DEIC1</name>
<keyword evidence="3" id="KW-1185">Reference proteome</keyword>
<dbReference type="Proteomes" id="UP000321306">
    <property type="component" value="Unassembled WGS sequence"/>
</dbReference>
<accession>A0A511N4T2</accession>
<dbReference type="OrthoDB" id="9841483at2"/>
<dbReference type="PROSITE" id="PS51257">
    <property type="entry name" value="PROKAR_LIPOPROTEIN"/>
    <property type="match status" value="1"/>
</dbReference>
<organism evidence="2 3">
    <name type="scientific">Deinococcus cellulosilyticus (strain DSM 18568 / NBRC 106333 / KACC 11606 / 5516J-15)</name>
    <dbReference type="NCBI Taxonomy" id="1223518"/>
    <lineage>
        <taxon>Bacteria</taxon>
        <taxon>Thermotogati</taxon>
        <taxon>Deinococcota</taxon>
        <taxon>Deinococci</taxon>
        <taxon>Deinococcales</taxon>
        <taxon>Deinococcaceae</taxon>
        <taxon>Deinococcus</taxon>
    </lineage>
</organism>
<dbReference type="RefSeq" id="WP_146886437.1">
    <property type="nucleotide sequence ID" value="NZ_BJXB01000016.1"/>
</dbReference>
<keyword evidence="1" id="KW-0732">Signal</keyword>